<dbReference type="PANTHER" id="PTHR13794">
    <property type="entry name" value="ENOLASE SUPERFAMILY, MANDELATE RACEMASE"/>
    <property type="match status" value="1"/>
</dbReference>
<dbReference type="InterPro" id="IPR029017">
    <property type="entry name" value="Enolase-like_N"/>
</dbReference>
<dbReference type="Gene3D" id="3.20.20.120">
    <property type="entry name" value="Enolase-like C-terminal domain"/>
    <property type="match status" value="1"/>
</dbReference>
<dbReference type="Pfam" id="PF13378">
    <property type="entry name" value="MR_MLE_C"/>
    <property type="match status" value="1"/>
</dbReference>
<evidence type="ECO:0000313" key="7">
    <source>
        <dbReference type="Proteomes" id="UP000460221"/>
    </source>
</evidence>
<dbReference type="GO" id="GO:0016836">
    <property type="term" value="F:hydro-lyase activity"/>
    <property type="evidence" value="ECO:0007669"/>
    <property type="project" value="TreeGrafter"/>
</dbReference>
<organism evidence="6 7">
    <name type="scientific">Nakamurella alba</name>
    <dbReference type="NCBI Taxonomy" id="2665158"/>
    <lineage>
        <taxon>Bacteria</taxon>
        <taxon>Bacillati</taxon>
        <taxon>Actinomycetota</taxon>
        <taxon>Actinomycetes</taxon>
        <taxon>Nakamurellales</taxon>
        <taxon>Nakamurellaceae</taxon>
        <taxon>Nakamurella</taxon>
    </lineage>
</organism>
<evidence type="ECO:0000256" key="4">
    <source>
        <dbReference type="SAM" id="MobiDB-lite"/>
    </source>
</evidence>
<dbReference type="EMBL" id="WLYK01000001">
    <property type="protein sequence ID" value="MTD13375.1"/>
    <property type="molecule type" value="Genomic_DNA"/>
</dbReference>
<keyword evidence="7" id="KW-1185">Reference proteome</keyword>
<keyword evidence="2" id="KW-0479">Metal-binding</keyword>
<protein>
    <submittedName>
        <fullName evidence="6">Mandelate racemase/muconate lactonizing enzyme family protein</fullName>
    </submittedName>
</protein>
<evidence type="ECO:0000259" key="5">
    <source>
        <dbReference type="SMART" id="SM00922"/>
    </source>
</evidence>
<dbReference type="Gene3D" id="3.30.390.10">
    <property type="entry name" value="Enolase-like, N-terminal domain"/>
    <property type="match status" value="1"/>
</dbReference>
<dbReference type="PANTHER" id="PTHR13794:SF58">
    <property type="entry name" value="MITOCHONDRIAL ENOLASE SUPERFAMILY MEMBER 1"/>
    <property type="match status" value="1"/>
</dbReference>
<comment type="cofactor">
    <cofactor evidence="1">
        <name>Mg(2+)</name>
        <dbReference type="ChEBI" id="CHEBI:18420"/>
    </cofactor>
</comment>
<gene>
    <name evidence="6" type="ORF">GIS00_05365</name>
</gene>
<keyword evidence="3" id="KW-0460">Magnesium</keyword>
<reference evidence="6 7" key="1">
    <citation type="submission" date="2019-11" db="EMBL/GenBank/DDBJ databases">
        <authorList>
            <person name="Jiang L.-Q."/>
        </authorList>
    </citation>
    <scope>NUCLEOTIDE SEQUENCE [LARGE SCALE GENOMIC DNA]</scope>
    <source>
        <strain evidence="6 7">YIM 132087</strain>
    </source>
</reference>
<feature type="domain" description="Mandelate racemase/muconate lactonizing enzyme C-terminal" evidence="5">
    <location>
        <begin position="136"/>
        <end position="237"/>
    </location>
</feature>
<name>A0A7K1FGX5_9ACTN</name>
<dbReference type="InterPro" id="IPR013341">
    <property type="entry name" value="Mandelate_racemase_N_dom"/>
</dbReference>
<sequence length="381" mass="40681">MRITGYRSLVTVHDWGRPIGDVNGVVPGGITEVPVLVLTTDSELVGIGLGQHAEIGRVFPVVDGEDPRAVPALYDRMLSAVFKSGHQGSTYGAIAAIDMALWDLKAKMAGEPLWRTLGGRDPVVPGYASGLDAGLDDAGLEALHTRFAAAGFTGAKVKGGLDVEVDLHRIRLVTDLLSRPGRPAWCALDVNEVWNGGQARRYLRQAEQELDLAWVEEPLRRWDADGMARLRASVGTPIATGENLTGSEMFRPLLDAGAVDIVQTGSVWGITHFLRVAAAAHARDLPVSPVGYHCNPLAAAASAIPNHLTTEIQDLIMPVGLTVDQRFDDGAVILGTTPGLGIVLDETAIEQRRSTGPWAQPWASHLRPDSAGKHLHLKGTS</sequence>
<proteinExistence type="predicted"/>
<dbReference type="GO" id="GO:0016052">
    <property type="term" value="P:carbohydrate catabolic process"/>
    <property type="evidence" value="ECO:0007669"/>
    <property type="project" value="TreeGrafter"/>
</dbReference>
<dbReference type="SUPFAM" id="SSF54826">
    <property type="entry name" value="Enolase N-terminal domain-like"/>
    <property type="match status" value="1"/>
</dbReference>
<evidence type="ECO:0000256" key="1">
    <source>
        <dbReference type="ARBA" id="ARBA00001946"/>
    </source>
</evidence>
<dbReference type="SMART" id="SM00922">
    <property type="entry name" value="MR_MLE"/>
    <property type="match status" value="1"/>
</dbReference>
<dbReference type="InterPro" id="IPR046945">
    <property type="entry name" value="RHMD-like"/>
</dbReference>
<feature type="region of interest" description="Disordered" evidence="4">
    <location>
        <begin position="355"/>
        <end position="381"/>
    </location>
</feature>
<evidence type="ECO:0000256" key="2">
    <source>
        <dbReference type="ARBA" id="ARBA00022723"/>
    </source>
</evidence>
<dbReference type="Pfam" id="PF02746">
    <property type="entry name" value="MR_MLE_N"/>
    <property type="match status" value="1"/>
</dbReference>
<evidence type="ECO:0000256" key="3">
    <source>
        <dbReference type="ARBA" id="ARBA00022842"/>
    </source>
</evidence>
<dbReference type="InterPro" id="IPR036849">
    <property type="entry name" value="Enolase-like_C_sf"/>
</dbReference>
<dbReference type="SUPFAM" id="SSF51604">
    <property type="entry name" value="Enolase C-terminal domain-like"/>
    <property type="match status" value="1"/>
</dbReference>
<dbReference type="RefSeq" id="WP_322097543.1">
    <property type="nucleotide sequence ID" value="NZ_WLYK01000001.1"/>
</dbReference>
<dbReference type="CDD" id="cd03316">
    <property type="entry name" value="MR_like"/>
    <property type="match status" value="1"/>
</dbReference>
<dbReference type="InterPro" id="IPR013342">
    <property type="entry name" value="Mandelate_racemase_C"/>
</dbReference>
<dbReference type="Proteomes" id="UP000460221">
    <property type="component" value="Unassembled WGS sequence"/>
</dbReference>
<accession>A0A7K1FGX5</accession>
<evidence type="ECO:0000313" key="6">
    <source>
        <dbReference type="EMBL" id="MTD13375.1"/>
    </source>
</evidence>
<dbReference type="AlphaFoldDB" id="A0A7K1FGX5"/>
<dbReference type="GO" id="GO:0000287">
    <property type="term" value="F:magnesium ion binding"/>
    <property type="evidence" value="ECO:0007669"/>
    <property type="project" value="TreeGrafter"/>
</dbReference>
<dbReference type="SFLD" id="SFLDS00001">
    <property type="entry name" value="Enolase"/>
    <property type="match status" value="1"/>
</dbReference>
<dbReference type="InterPro" id="IPR029065">
    <property type="entry name" value="Enolase_C-like"/>
</dbReference>
<comment type="caution">
    <text evidence="6">The sequence shown here is derived from an EMBL/GenBank/DDBJ whole genome shotgun (WGS) entry which is preliminary data.</text>
</comment>